<feature type="transmembrane region" description="Helical" evidence="7">
    <location>
        <begin position="338"/>
        <end position="355"/>
    </location>
</feature>
<dbReference type="GO" id="GO:0006508">
    <property type="term" value="P:proteolysis"/>
    <property type="evidence" value="ECO:0007669"/>
    <property type="project" value="UniProtKB-KW"/>
</dbReference>
<dbReference type="GO" id="GO:0046872">
    <property type="term" value="F:metal ion binding"/>
    <property type="evidence" value="ECO:0007669"/>
    <property type="project" value="UniProtKB-KW"/>
</dbReference>
<name>A0A915CYA7_9BILA</name>
<evidence type="ECO:0000256" key="3">
    <source>
        <dbReference type="ARBA" id="ARBA00022723"/>
    </source>
</evidence>
<reference evidence="10" key="1">
    <citation type="submission" date="2022-11" db="UniProtKB">
        <authorList>
            <consortium name="WormBaseParasite"/>
        </authorList>
    </citation>
    <scope>IDENTIFICATION</scope>
</reference>
<feature type="transmembrane region" description="Helical" evidence="7">
    <location>
        <begin position="189"/>
        <end position="212"/>
    </location>
</feature>
<keyword evidence="5" id="KW-0862">Zinc</keyword>
<keyword evidence="2" id="KW-0645">Protease</keyword>
<keyword evidence="3" id="KW-0479">Metal-binding</keyword>
<dbReference type="InterPro" id="IPR001915">
    <property type="entry name" value="Peptidase_M48"/>
</dbReference>
<dbReference type="Gene3D" id="3.30.2010.10">
    <property type="entry name" value="Metalloproteases ('zincins'), catalytic domain"/>
    <property type="match status" value="1"/>
</dbReference>
<evidence type="ECO:0000313" key="9">
    <source>
        <dbReference type="Proteomes" id="UP000887574"/>
    </source>
</evidence>
<evidence type="ECO:0000256" key="6">
    <source>
        <dbReference type="ARBA" id="ARBA00023049"/>
    </source>
</evidence>
<evidence type="ECO:0000256" key="7">
    <source>
        <dbReference type="SAM" id="Phobius"/>
    </source>
</evidence>
<keyword evidence="6" id="KW-0482">Metalloprotease</keyword>
<dbReference type="GO" id="GO:0004222">
    <property type="term" value="F:metalloendopeptidase activity"/>
    <property type="evidence" value="ECO:0007669"/>
    <property type="project" value="InterPro"/>
</dbReference>
<keyword evidence="9" id="KW-1185">Reference proteome</keyword>
<comment type="cofactor">
    <cofactor evidence="1">
        <name>Zn(2+)</name>
        <dbReference type="ChEBI" id="CHEBI:29105"/>
    </cofactor>
</comment>
<feature type="transmembrane region" description="Helical" evidence="7">
    <location>
        <begin position="167"/>
        <end position="183"/>
    </location>
</feature>
<evidence type="ECO:0000259" key="8">
    <source>
        <dbReference type="Pfam" id="PF01435"/>
    </source>
</evidence>
<dbReference type="Proteomes" id="UP000887574">
    <property type="component" value="Unplaced"/>
</dbReference>
<feature type="transmembrane region" description="Helical" evidence="7">
    <location>
        <begin position="88"/>
        <end position="114"/>
    </location>
</feature>
<sequence>MAEKEDPILPLNTISPPAFQKSGCLSKLWTIFRNKTRLFWWLLIVRLSVLCWSIYVNSRQVSLVYFHNQTPNDTEAFVPEQEYEQARVVHLIAGFCSILGLQLNIILTCVITFFNVLPWVWNRLGAWLECLQQSAKMLGQRFFLRKQEEDYEQQKCDYHAGEVEKSMALVLVLTPFVVIPAVLELPLDAVNLVASVVLFALIAMAVTGLAVFMLKNGGIAMKWLYIWLLFAIMPLILSDVILPLLETRYTIDSNNTSQGYEEMSQLATSVDFPVSSIYVTPEDPQDPQINLYENAYYGGILLNKRIVLSKSIFRNMTSKEITAVLGHELGHWKLGHSIHRFVLLEANILILILLFQRLYRKHAFFKAFGFHEEQPALIFALIFFCFIVPPYQVLVSLASNWLSQFGEYKADAFAATFGLGESLCAGLLKLGTYRTLPMDNDWLYSLSENSHPSTWNRCAALKTD</sequence>
<accession>A0A915CYA7</accession>
<evidence type="ECO:0000256" key="4">
    <source>
        <dbReference type="ARBA" id="ARBA00022801"/>
    </source>
</evidence>
<keyword evidence="7" id="KW-1133">Transmembrane helix</keyword>
<proteinExistence type="predicted"/>
<evidence type="ECO:0000313" key="10">
    <source>
        <dbReference type="WBParaSite" id="jg13867"/>
    </source>
</evidence>
<feature type="transmembrane region" description="Helical" evidence="7">
    <location>
        <begin position="410"/>
        <end position="428"/>
    </location>
</feature>
<evidence type="ECO:0000256" key="5">
    <source>
        <dbReference type="ARBA" id="ARBA00022833"/>
    </source>
</evidence>
<feature type="domain" description="Peptidase M48" evidence="8">
    <location>
        <begin position="261"/>
        <end position="462"/>
    </location>
</feature>
<organism evidence="9 10">
    <name type="scientific">Ditylenchus dipsaci</name>
    <dbReference type="NCBI Taxonomy" id="166011"/>
    <lineage>
        <taxon>Eukaryota</taxon>
        <taxon>Metazoa</taxon>
        <taxon>Ecdysozoa</taxon>
        <taxon>Nematoda</taxon>
        <taxon>Chromadorea</taxon>
        <taxon>Rhabditida</taxon>
        <taxon>Tylenchina</taxon>
        <taxon>Tylenchomorpha</taxon>
        <taxon>Sphaerularioidea</taxon>
        <taxon>Anguinidae</taxon>
        <taxon>Anguininae</taxon>
        <taxon>Ditylenchus</taxon>
    </lineage>
</organism>
<dbReference type="Pfam" id="PF01435">
    <property type="entry name" value="Peptidase_M48"/>
    <property type="match status" value="1"/>
</dbReference>
<feature type="transmembrane region" description="Helical" evidence="7">
    <location>
        <begin position="224"/>
        <end position="245"/>
    </location>
</feature>
<protein>
    <submittedName>
        <fullName evidence="10">Peptidase M48 domain-containing protein</fullName>
    </submittedName>
</protein>
<dbReference type="PANTHER" id="PTHR10120">
    <property type="entry name" value="CAAX PRENYL PROTEASE 1"/>
    <property type="match status" value="1"/>
</dbReference>
<feature type="transmembrane region" description="Helical" evidence="7">
    <location>
        <begin position="38"/>
        <end position="56"/>
    </location>
</feature>
<keyword evidence="7" id="KW-0812">Transmembrane</keyword>
<feature type="transmembrane region" description="Helical" evidence="7">
    <location>
        <begin position="376"/>
        <end position="398"/>
    </location>
</feature>
<keyword evidence="7" id="KW-0472">Membrane</keyword>
<evidence type="ECO:0000256" key="2">
    <source>
        <dbReference type="ARBA" id="ARBA00022670"/>
    </source>
</evidence>
<keyword evidence="4" id="KW-0378">Hydrolase</keyword>
<evidence type="ECO:0000256" key="1">
    <source>
        <dbReference type="ARBA" id="ARBA00001947"/>
    </source>
</evidence>
<dbReference type="WBParaSite" id="jg13867">
    <property type="protein sequence ID" value="jg13867"/>
    <property type="gene ID" value="jg13867"/>
</dbReference>
<dbReference type="AlphaFoldDB" id="A0A915CYA7"/>